<name>A0A956RR26_UNCEI</name>
<evidence type="ECO:0008006" key="3">
    <source>
        <dbReference type="Google" id="ProtNLM"/>
    </source>
</evidence>
<proteinExistence type="predicted"/>
<dbReference type="GO" id="GO:0043165">
    <property type="term" value="P:Gram-negative-bacterium-type cell outer membrane assembly"/>
    <property type="evidence" value="ECO:0007669"/>
    <property type="project" value="InterPro"/>
</dbReference>
<dbReference type="EMBL" id="JAGQHR010000897">
    <property type="protein sequence ID" value="MCA9729913.1"/>
    <property type="molecule type" value="Genomic_DNA"/>
</dbReference>
<reference evidence="1" key="2">
    <citation type="journal article" date="2021" name="Microbiome">
        <title>Successional dynamics and alternative stable states in a saline activated sludge microbial community over 9 years.</title>
        <authorList>
            <person name="Wang Y."/>
            <person name="Ye J."/>
            <person name="Ju F."/>
            <person name="Liu L."/>
            <person name="Boyd J.A."/>
            <person name="Deng Y."/>
            <person name="Parks D.H."/>
            <person name="Jiang X."/>
            <person name="Yin X."/>
            <person name="Woodcroft B.J."/>
            <person name="Tyson G.W."/>
            <person name="Hugenholtz P."/>
            <person name="Polz M.F."/>
            <person name="Zhang T."/>
        </authorList>
    </citation>
    <scope>NUCLEOTIDE SEQUENCE</scope>
    <source>
        <strain evidence="1">HKST-UBA01</strain>
    </source>
</reference>
<evidence type="ECO:0000313" key="2">
    <source>
        <dbReference type="Proteomes" id="UP000697710"/>
    </source>
</evidence>
<comment type="caution">
    <text evidence="1">The sequence shown here is derived from an EMBL/GenBank/DDBJ whole genome shotgun (WGS) entry which is preliminary data.</text>
</comment>
<dbReference type="AlphaFoldDB" id="A0A956RR26"/>
<dbReference type="Proteomes" id="UP000697710">
    <property type="component" value="Unassembled WGS sequence"/>
</dbReference>
<reference evidence="1" key="1">
    <citation type="submission" date="2020-04" db="EMBL/GenBank/DDBJ databases">
        <authorList>
            <person name="Zhang T."/>
        </authorList>
    </citation>
    <scope>NUCLEOTIDE SEQUENCE</scope>
    <source>
        <strain evidence="1">HKST-UBA01</strain>
    </source>
</reference>
<dbReference type="InterPro" id="IPR007485">
    <property type="entry name" value="LPS_assembly_LptE"/>
</dbReference>
<evidence type="ECO:0000313" key="1">
    <source>
        <dbReference type="EMBL" id="MCA9729913.1"/>
    </source>
</evidence>
<gene>
    <name evidence="1" type="ORF">KC729_19675</name>
</gene>
<accession>A0A956RR26</accession>
<organism evidence="1 2">
    <name type="scientific">Eiseniibacteriota bacterium</name>
    <dbReference type="NCBI Taxonomy" id="2212470"/>
    <lineage>
        <taxon>Bacteria</taxon>
        <taxon>Candidatus Eiseniibacteriota</taxon>
    </lineage>
</organism>
<dbReference type="Pfam" id="PF04390">
    <property type="entry name" value="LptE"/>
    <property type="match status" value="1"/>
</dbReference>
<protein>
    <recommendedName>
        <fullName evidence="3">LptE family protein</fullName>
    </recommendedName>
</protein>
<dbReference type="GO" id="GO:0019867">
    <property type="term" value="C:outer membrane"/>
    <property type="evidence" value="ECO:0007669"/>
    <property type="project" value="InterPro"/>
</dbReference>
<sequence>MIAAAALASCYSFSGSNLPSYIRTVAIPTIENETLEPGIEQEVTTGLTDRFLDDGRLKLGTAASADARVDARLTRYENKVNNYSASQEPLDYIVVMVLEVHFRDLVKNRELWSEDHLTATAIYVPGGTSGLQTEGEARKQAIAELARDVVSKTLEQW</sequence>